<dbReference type="Proteomes" id="UP000234331">
    <property type="component" value="Unassembled WGS sequence"/>
</dbReference>
<reference evidence="1 2" key="1">
    <citation type="submission" date="2017-06" db="EMBL/GenBank/DDBJ databases">
        <authorList>
            <person name="Kim H.J."/>
            <person name="Triplett B.A."/>
        </authorList>
    </citation>
    <scope>NUCLEOTIDE SEQUENCE [LARGE SCALE GENOMIC DNA]</scope>
    <source>
        <strain evidence="1">FRACA_ARgP5</strain>
    </source>
</reference>
<keyword evidence="2" id="KW-1185">Reference proteome</keyword>
<sequence length="66" mass="6753">MSSLDDVVQVSAESVADGSVVSSAVVDGPSGAVGRRSHPSWLRIAMWALRSVALSAKGMGPDPSTR</sequence>
<evidence type="ECO:0000313" key="1">
    <source>
        <dbReference type="EMBL" id="SNQ51585.1"/>
    </source>
</evidence>
<name>A0A2I2L106_9ACTN</name>
<evidence type="ECO:0000313" key="2">
    <source>
        <dbReference type="Proteomes" id="UP000234331"/>
    </source>
</evidence>
<organism evidence="1 2">
    <name type="scientific">Frankia canadensis</name>
    <dbReference type="NCBI Taxonomy" id="1836972"/>
    <lineage>
        <taxon>Bacteria</taxon>
        <taxon>Bacillati</taxon>
        <taxon>Actinomycetota</taxon>
        <taxon>Actinomycetes</taxon>
        <taxon>Frankiales</taxon>
        <taxon>Frankiaceae</taxon>
        <taxon>Frankia</taxon>
    </lineage>
</organism>
<protein>
    <submittedName>
        <fullName evidence="1">Uncharacterized protein</fullName>
    </submittedName>
</protein>
<proteinExistence type="predicted"/>
<accession>A0A2I2L106</accession>
<dbReference type="EMBL" id="FZMO01000542">
    <property type="protein sequence ID" value="SNQ51585.1"/>
    <property type="molecule type" value="Genomic_DNA"/>
</dbReference>
<dbReference type="AlphaFoldDB" id="A0A2I2L106"/>
<gene>
    <name evidence="1" type="ORF">FRACA_750020</name>
</gene>